<evidence type="ECO:0000256" key="1">
    <source>
        <dbReference type="SAM" id="Phobius"/>
    </source>
</evidence>
<dbReference type="EMBL" id="CP027754">
    <property type="protein sequence ID" value="AZE55930.1"/>
    <property type="molecule type" value="Genomic_DNA"/>
</dbReference>
<keyword evidence="1" id="KW-0812">Transmembrane</keyword>
<sequence length="145" mass="16587">MGKFENLPEQLMVVFMLGFPVAGLLISAVLVGLVWRKAWAWIDDAEAGRNPVLEFMARLRGWTPYTTEGNGYQWWKDKKDSTQTEVLLPFLGLFFFSPLAVFLAIKLYPVVMAAMTLVAVAFVARFARRHKKLFDKHLKDPEAHK</sequence>
<keyword evidence="1" id="KW-0472">Membrane</keyword>
<protein>
    <submittedName>
        <fullName evidence="2">Uncharacterized protein</fullName>
    </submittedName>
</protein>
<reference evidence="2 3" key="1">
    <citation type="submission" date="2018-03" db="EMBL/GenBank/DDBJ databases">
        <title>Diversity of phytobeneficial traits revealed by whole-genome analysis of worldwide-isolated phenazine-producing Pseudomonas spp.</title>
        <authorList>
            <person name="Biessy A."/>
            <person name="Novinscak A."/>
            <person name="Blom J."/>
            <person name="Leger G."/>
            <person name="Thomashow L.S."/>
            <person name="Cazorla F.M."/>
            <person name="Josic D."/>
            <person name="Filion M."/>
        </authorList>
    </citation>
    <scope>NUCLEOTIDE SEQUENCE [LARGE SCALE GENOMIC DNA]</scope>
    <source>
        <strain evidence="2 3">30B</strain>
    </source>
</reference>
<feature type="transmembrane region" description="Helical" evidence="1">
    <location>
        <begin position="111"/>
        <end position="127"/>
    </location>
</feature>
<name>A0A3G7U993_9PSED</name>
<dbReference type="Proteomes" id="UP000268696">
    <property type="component" value="Chromosome"/>
</dbReference>
<feature type="transmembrane region" description="Helical" evidence="1">
    <location>
        <begin position="12"/>
        <end position="35"/>
    </location>
</feature>
<organism evidence="2 3">
    <name type="scientific">Pseudomonas synxantha</name>
    <dbReference type="NCBI Taxonomy" id="47883"/>
    <lineage>
        <taxon>Bacteria</taxon>
        <taxon>Pseudomonadati</taxon>
        <taxon>Pseudomonadota</taxon>
        <taxon>Gammaproteobacteria</taxon>
        <taxon>Pseudomonadales</taxon>
        <taxon>Pseudomonadaceae</taxon>
        <taxon>Pseudomonas</taxon>
    </lineage>
</organism>
<evidence type="ECO:0000313" key="2">
    <source>
        <dbReference type="EMBL" id="AZE55930.1"/>
    </source>
</evidence>
<accession>A0A3G7U993</accession>
<evidence type="ECO:0000313" key="3">
    <source>
        <dbReference type="Proteomes" id="UP000268696"/>
    </source>
</evidence>
<proteinExistence type="predicted"/>
<feature type="transmembrane region" description="Helical" evidence="1">
    <location>
        <begin position="86"/>
        <end position="105"/>
    </location>
</feature>
<gene>
    <name evidence="2" type="ORF">C4K03_3777</name>
</gene>
<keyword evidence="1" id="KW-1133">Transmembrane helix</keyword>
<dbReference type="AlphaFoldDB" id="A0A3G7U993"/>
<dbReference type="RefSeq" id="WP_124378397.1">
    <property type="nucleotide sequence ID" value="NZ_CP027754.1"/>
</dbReference>